<keyword evidence="8 9" id="KW-0472">Membrane</keyword>
<gene>
    <name evidence="10" type="ORF">SAMN03080614_101233</name>
</gene>
<dbReference type="GO" id="GO:0005886">
    <property type="term" value="C:plasma membrane"/>
    <property type="evidence" value="ECO:0007669"/>
    <property type="project" value="UniProtKB-SubCell"/>
</dbReference>
<dbReference type="RefSeq" id="WP_091349805.1">
    <property type="nucleotide sequence ID" value="NZ_FOIF01000012.1"/>
</dbReference>
<evidence type="ECO:0000256" key="7">
    <source>
        <dbReference type="ARBA" id="ARBA00022989"/>
    </source>
</evidence>
<keyword evidence="4" id="KW-0762">Sugar transport</keyword>
<feature type="transmembrane region" description="Helical" evidence="9">
    <location>
        <begin position="33"/>
        <end position="59"/>
    </location>
</feature>
<evidence type="ECO:0000256" key="4">
    <source>
        <dbReference type="ARBA" id="ARBA00022597"/>
    </source>
</evidence>
<dbReference type="STRING" id="1120990.SAMN03080614_101233"/>
<feature type="transmembrane region" description="Helical" evidence="9">
    <location>
        <begin position="94"/>
        <end position="111"/>
    </location>
</feature>
<evidence type="ECO:0000256" key="3">
    <source>
        <dbReference type="ARBA" id="ARBA00022475"/>
    </source>
</evidence>
<dbReference type="PROSITE" id="PS51106">
    <property type="entry name" value="PTS_EIIC_TYPE_4"/>
    <property type="match status" value="1"/>
</dbReference>
<dbReference type="InterPro" id="IPR004700">
    <property type="entry name" value="PTS_IIC_man"/>
</dbReference>
<evidence type="ECO:0000313" key="10">
    <source>
        <dbReference type="EMBL" id="SES84335.1"/>
    </source>
</evidence>
<evidence type="ECO:0000256" key="1">
    <source>
        <dbReference type="ARBA" id="ARBA00004651"/>
    </source>
</evidence>
<evidence type="ECO:0000256" key="5">
    <source>
        <dbReference type="ARBA" id="ARBA00022683"/>
    </source>
</evidence>
<reference evidence="11" key="1">
    <citation type="submission" date="2016-10" db="EMBL/GenBank/DDBJ databases">
        <authorList>
            <person name="Varghese N."/>
            <person name="Submissions S."/>
        </authorList>
    </citation>
    <scope>NUCLEOTIDE SEQUENCE [LARGE SCALE GENOMIC DNA]</scope>
    <source>
        <strain evidence="11">DSM 13577</strain>
    </source>
</reference>
<dbReference type="EMBL" id="FOIF01000012">
    <property type="protein sequence ID" value="SES84335.1"/>
    <property type="molecule type" value="Genomic_DNA"/>
</dbReference>
<keyword evidence="2" id="KW-0813">Transport</keyword>
<dbReference type="Proteomes" id="UP000243819">
    <property type="component" value="Unassembled WGS sequence"/>
</dbReference>
<accession>A0A1H9ZSX6</accession>
<evidence type="ECO:0000256" key="9">
    <source>
        <dbReference type="SAM" id="Phobius"/>
    </source>
</evidence>
<dbReference type="OrthoDB" id="9815089at2"/>
<evidence type="ECO:0000256" key="2">
    <source>
        <dbReference type="ARBA" id="ARBA00022448"/>
    </source>
</evidence>
<evidence type="ECO:0000256" key="8">
    <source>
        <dbReference type="ARBA" id="ARBA00023136"/>
    </source>
</evidence>
<keyword evidence="7 9" id="KW-1133">Transmembrane helix</keyword>
<sequence>MFLKFFLAALISAITYIDATAVGQTMISRPIVSAPIIGLILGDLQTGILVGVLLELLWVGTLPVGATVPPESTFAAVNTVAIAILTGFTDVSSLILIFIFLIPFLYIASFFEDKIRGKNNKLTIIAEKLIEEGKLDKLVRLHFLGLSRFFSKTFIISLIAVTIGYYIIPPVYQDLPQSFYNTLEIGGKILPILGVAVVIDLLINKRNLYFLFLGLLLGLFNVNLWLLLLISIVAVILYLLFLRGGDFE</sequence>
<dbReference type="Pfam" id="PF03609">
    <property type="entry name" value="EII-Sor"/>
    <property type="match status" value="1"/>
</dbReference>
<feature type="transmembrane region" description="Helical" evidence="9">
    <location>
        <begin position="71"/>
        <end position="88"/>
    </location>
</feature>
<keyword evidence="5" id="KW-0598">Phosphotransferase system</keyword>
<name>A0A1H9ZSX6_9FIRM</name>
<keyword evidence="3" id="KW-1003">Cell membrane</keyword>
<feature type="transmembrane region" description="Helical" evidence="9">
    <location>
        <begin position="210"/>
        <end position="241"/>
    </location>
</feature>
<dbReference type="GO" id="GO:0009401">
    <property type="term" value="P:phosphoenolpyruvate-dependent sugar phosphotransferase system"/>
    <property type="evidence" value="ECO:0007669"/>
    <property type="project" value="UniProtKB-KW"/>
</dbReference>
<keyword evidence="11" id="KW-1185">Reference proteome</keyword>
<evidence type="ECO:0000256" key="6">
    <source>
        <dbReference type="ARBA" id="ARBA00022692"/>
    </source>
</evidence>
<organism evidence="10 11">
    <name type="scientific">Anaerobranca gottschalkii DSM 13577</name>
    <dbReference type="NCBI Taxonomy" id="1120990"/>
    <lineage>
        <taxon>Bacteria</taxon>
        <taxon>Bacillati</taxon>
        <taxon>Bacillota</taxon>
        <taxon>Clostridia</taxon>
        <taxon>Eubacteriales</taxon>
        <taxon>Proteinivoracaceae</taxon>
        <taxon>Anaerobranca</taxon>
    </lineage>
</organism>
<keyword evidence="6 9" id="KW-0812">Transmembrane</keyword>
<feature type="transmembrane region" description="Helical" evidence="9">
    <location>
        <begin position="180"/>
        <end position="203"/>
    </location>
</feature>
<comment type="subcellular location">
    <subcellularLocation>
        <location evidence="1">Cell membrane</location>
        <topology evidence="1">Multi-pass membrane protein</topology>
    </subcellularLocation>
</comment>
<feature type="transmembrane region" description="Helical" evidence="9">
    <location>
        <begin position="149"/>
        <end position="168"/>
    </location>
</feature>
<dbReference type="AlphaFoldDB" id="A0A1H9ZSX6"/>
<evidence type="ECO:0000313" key="11">
    <source>
        <dbReference type="Proteomes" id="UP000243819"/>
    </source>
</evidence>
<proteinExistence type="predicted"/>
<protein>
    <submittedName>
        <fullName evidence="10">PTS system, mannose-specific IIC component</fullName>
    </submittedName>
</protein>